<keyword evidence="12" id="KW-1185">Reference proteome</keyword>
<evidence type="ECO:0000256" key="8">
    <source>
        <dbReference type="ARBA" id="ARBA00023315"/>
    </source>
</evidence>
<dbReference type="PIRSF" id="PIRSF500217">
    <property type="entry name" value="AlgI"/>
    <property type="match status" value="1"/>
</dbReference>
<dbReference type="Pfam" id="PF03062">
    <property type="entry name" value="MBOAT"/>
    <property type="match status" value="1"/>
</dbReference>
<dbReference type="KEGG" id="hhy:Halhy_2050"/>
<evidence type="ECO:0000256" key="1">
    <source>
        <dbReference type="ARBA" id="ARBA00004651"/>
    </source>
</evidence>
<dbReference type="OrthoDB" id="9805788at2"/>
<evidence type="ECO:0000256" key="6">
    <source>
        <dbReference type="ARBA" id="ARBA00022989"/>
    </source>
</evidence>
<dbReference type="GO" id="GO:0042121">
    <property type="term" value="P:alginic acid biosynthetic process"/>
    <property type="evidence" value="ECO:0007669"/>
    <property type="project" value="InterPro"/>
</dbReference>
<dbReference type="EMBL" id="CP002691">
    <property type="protein sequence ID" value="AEE49935.1"/>
    <property type="molecule type" value="Genomic_DNA"/>
</dbReference>
<feature type="transmembrane region" description="Helical" evidence="10">
    <location>
        <begin position="556"/>
        <end position="580"/>
    </location>
</feature>
<feature type="transmembrane region" description="Helical" evidence="10">
    <location>
        <begin position="430"/>
        <end position="449"/>
    </location>
</feature>
<keyword evidence="7 9" id="KW-0472">Membrane</keyword>
<feature type="transmembrane region" description="Helical" evidence="10">
    <location>
        <begin position="188"/>
        <end position="207"/>
    </location>
</feature>
<evidence type="ECO:0000256" key="7">
    <source>
        <dbReference type="ARBA" id="ARBA00023136"/>
    </source>
</evidence>
<keyword evidence="8 9" id="KW-0012">Acyltransferase</keyword>
<evidence type="ECO:0000256" key="2">
    <source>
        <dbReference type="ARBA" id="ARBA00010323"/>
    </source>
</evidence>
<dbReference type="GO" id="GO:0005886">
    <property type="term" value="C:plasma membrane"/>
    <property type="evidence" value="ECO:0007669"/>
    <property type="project" value="UniProtKB-SubCell"/>
</dbReference>
<feature type="transmembrane region" description="Helical" evidence="10">
    <location>
        <begin position="518"/>
        <end position="535"/>
    </location>
</feature>
<feature type="transmembrane region" description="Helical" evidence="10">
    <location>
        <begin position="461"/>
        <end position="481"/>
    </location>
</feature>
<dbReference type="InterPro" id="IPR028362">
    <property type="entry name" value="AlgI"/>
</dbReference>
<evidence type="ECO:0000313" key="11">
    <source>
        <dbReference type="EMBL" id="AEE49935.1"/>
    </source>
</evidence>
<dbReference type="AlphaFoldDB" id="F4KPI1"/>
<evidence type="ECO:0000256" key="4">
    <source>
        <dbReference type="ARBA" id="ARBA00022679"/>
    </source>
</evidence>
<sequence>MPPINWTDFSGLWTYVASRPLLFSNLEFFILFFIFYTLYLLLLRSFNLRLLLTTIFSLFFYYKCTGGPVNLWVVYSYPFVLLIFSAVVDFFLGHFIYQAPSKAGKLLFLILSLVFNLGMLVYFKYTNFFIGIFNSTLHTNWALQNIYLPAGISFFVFQTLSYSIDVYRGQIQPVSAGMKDLRSFLRSFLDFGFFVTFFPQLLAGPIVRAADFLPQIRKKPHLSKEQMGRAMILIMSGLFKKAIISDYISVNYVDRVFENPSLYSGLENLVATYGYAIQIYCDFSGYSDMAIGLALLLGFTLPDNFHTPYRSSSIQEFWRRWHISLSSWLRDYLYISLGGNRKGKFFTYFNLMITMVLGGLWHGASWVFIAWGALHGFALAIDRALSIPNRFWGNPAMRAFIIVLMVQFALQGSLYGLASSGGISPEQLASLSFSNLVFFSLALLLTLLATSIDVLSNRQILGPWVGTFLTFHFVTFCWILFRSGALNNPNPPLETTSMVLTQIGSAFHGELWGQLWSGYKPVLFLIVLGYVLHFMPDRWYAFWDKLFERSPVPVQALVLALVVWLVIQTASADVVPFIYFQF</sequence>
<proteinExistence type="inferred from homology"/>
<feature type="transmembrane region" description="Helical" evidence="10">
    <location>
        <begin position="345"/>
        <end position="362"/>
    </location>
</feature>
<keyword evidence="3 9" id="KW-1003">Cell membrane</keyword>
<feature type="transmembrane region" description="Helical" evidence="10">
    <location>
        <begin position="74"/>
        <end position="97"/>
    </location>
</feature>
<gene>
    <name evidence="11" type="ordered locus">Halhy_2050</name>
</gene>
<evidence type="ECO:0000256" key="5">
    <source>
        <dbReference type="ARBA" id="ARBA00022692"/>
    </source>
</evidence>
<comment type="similarity">
    <text evidence="2 9">Belongs to the membrane-bound acyltransferase family.</text>
</comment>
<evidence type="ECO:0000256" key="9">
    <source>
        <dbReference type="PIRNR" id="PIRNR016636"/>
    </source>
</evidence>
<dbReference type="InterPro" id="IPR024194">
    <property type="entry name" value="Ac/AlaTfrase_AlgI/DltB"/>
</dbReference>
<keyword evidence="6 10" id="KW-1133">Transmembrane helix</keyword>
<feature type="transmembrane region" description="Helical" evidence="10">
    <location>
        <begin position="146"/>
        <end position="167"/>
    </location>
</feature>
<dbReference type="PANTHER" id="PTHR13285">
    <property type="entry name" value="ACYLTRANSFERASE"/>
    <property type="match status" value="1"/>
</dbReference>
<dbReference type="PIRSF" id="PIRSF016636">
    <property type="entry name" value="AlgI_DltB"/>
    <property type="match status" value="1"/>
</dbReference>
<dbReference type="RefSeq" id="WP_013764488.1">
    <property type="nucleotide sequence ID" value="NC_015510.1"/>
</dbReference>
<feature type="transmembrane region" description="Helical" evidence="10">
    <location>
        <begin position="397"/>
        <end position="418"/>
    </location>
</feature>
<evidence type="ECO:0000256" key="10">
    <source>
        <dbReference type="SAM" id="Phobius"/>
    </source>
</evidence>
<dbReference type="eggNOG" id="COG1696">
    <property type="taxonomic scope" value="Bacteria"/>
</dbReference>
<comment type="subcellular location">
    <subcellularLocation>
        <location evidence="1">Cell membrane</location>
        <topology evidence="1">Multi-pass membrane protein</topology>
    </subcellularLocation>
</comment>
<keyword evidence="5 10" id="KW-0812">Transmembrane</keyword>
<dbReference type="InterPro" id="IPR004299">
    <property type="entry name" value="MBOAT_fam"/>
</dbReference>
<feature type="transmembrane region" description="Helical" evidence="10">
    <location>
        <begin position="46"/>
        <end position="62"/>
    </location>
</feature>
<feature type="transmembrane region" description="Helical" evidence="10">
    <location>
        <begin position="20"/>
        <end position="39"/>
    </location>
</feature>
<dbReference type="STRING" id="760192.Halhy_2050"/>
<organism evidence="11 12">
    <name type="scientific">Haliscomenobacter hydrossis (strain ATCC 27775 / DSM 1100 / LMG 10767 / O)</name>
    <dbReference type="NCBI Taxonomy" id="760192"/>
    <lineage>
        <taxon>Bacteria</taxon>
        <taxon>Pseudomonadati</taxon>
        <taxon>Bacteroidota</taxon>
        <taxon>Saprospiria</taxon>
        <taxon>Saprospirales</taxon>
        <taxon>Haliscomenobacteraceae</taxon>
        <taxon>Haliscomenobacter</taxon>
    </lineage>
</organism>
<dbReference type="GO" id="GO:0016746">
    <property type="term" value="F:acyltransferase activity"/>
    <property type="evidence" value="ECO:0007669"/>
    <property type="project" value="UniProtKB-KW"/>
</dbReference>
<name>F4KPI1_HALH1</name>
<keyword evidence="4 9" id="KW-0808">Transferase</keyword>
<reference evidence="11 12" key="1">
    <citation type="journal article" date="2011" name="Stand. Genomic Sci.">
        <title>Complete genome sequence of Haliscomenobacter hydrossis type strain (O).</title>
        <authorList>
            <consortium name="US DOE Joint Genome Institute (JGI-PGF)"/>
            <person name="Daligault H."/>
            <person name="Lapidus A."/>
            <person name="Zeytun A."/>
            <person name="Nolan M."/>
            <person name="Lucas S."/>
            <person name="Del Rio T.G."/>
            <person name="Tice H."/>
            <person name="Cheng J.F."/>
            <person name="Tapia R."/>
            <person name="Han C."/>
            <person name="Goodwin L."/>
            <person name="Pitluck S."/>
            <person name="Liolios K."/>
            <person name="Pagani I."/>
            <person name="Ivanova N."/>
            <person name="Huntemann M."/>
            <person name="Mavromatis K."/>
            <person name="Mikhailova N."/>
            <person name="Pati A."/>
            <person name="Chen A."/>
            <person name="Palaniappan K."/>
            <person name="Land M."/>
            <person name="Hauser L."/>
            <person name="Brambilla E.M."/>
            <person name="Rohde M."/>
            <person name="Verbarg S."/>
            <person name="Goker M."/>
            <person name="Bristow J."/>
            <person name="Eisen J.A."/>
            <person name="Markowitz V."/>
            <person name="Hugenholtz P."/>
            <person name="Kyrpides N.C."/>
            <person name="Klenk H.P."/>
            <person name="Woyke T."/>
        </authorList>
    </citation>
    <scope>NUCLEOTIDE SEQUENCE [LARGE SCALE GENOMIC DNA]</scope>
    <source>
        <strain evidence="12">ATCC 27775 / DSM 1100 / LMG 10767 / O</strain>
    </source>
</reference>
<dbReference type="HOGENOM" id="CLU_025255_4_1_10"/>
<dbReference type="InterPro" id="IPR051085">
    <property type="entry name" value="MB_O-acyltransferase"/>
</dbReference>
<evidence type="ECO:0000313" key="12">
    <source>
        <dbReference type="Proteomes" id="UP000008461"/>
    </source>
</evidence>
<feature type="transmembrane region" description="Helical" evidence="10">
    <location>
        <begin position="106"/>
        <end position="126"/>
    </location>
</feature>
<accession>F4KPI1</accession>
<evidence type="ECO:0000256" key="3">
    <source>
        <dbReference type="ARBA" id="ARBA00022475"/>
    </source>
</evidence>
<dbReference type="PANTHER" id="PTHR13285:SF23">
    <property type="entry name" value="TEICHOIC ACID D-ALANYLTRANSFERASE"/>
    <property type="match status" value="1"/>
</dbReference>
<dbReference type="Proteomes" id="UP000008461">
    <property type="component" value="Chromosome"/>
</dbReference>
<reference key="2">
    <citation type="submission" date="2011-04" db="EMBL/GenBank/DDBJ databases">
        <title>Complete sequence of chromosome of Haliscomenobacter hydrossis DSM 1100.</title>
        <authorList>
            <consortium name="US DOE Joint Genome Institute (JGI-PGF)"/>
            <person name="Lucas S."/>
            <person name="Han J."/>
            <person name="Lapidus A."/>
            <person name="Bruce D."/>
            <person name="Goodwin L."/>
            <person name="Pitluck S."/>
            <person name="Peters L."/>
            <person name="Kyrpides N."/>
            <person name="Mavromatis K."/>
            <person name="Ivanova N."/>
            <person name="Ovchinnikova G."/>
            <person name="Pagani I."/>
            <person name="Daligault H."/>
            <person name="Detter J.C."/>
            <person name="Han C."/>
            <person name="Land M."/>
            <person name="Hauser L."/>
            <person name="Markowitz V."/>
            <person name="Cheng J.-F."/>
            <person name="Hugenholtz P."/>
            <person name="Woyke T."/>
            <person name="Wu D."/>
            <person name="Verbarg S."/>
            <person name="Frueling A."/>
            <person name="Brambilla E."/>
            <person name="Klenk H.-P."/>
            <person name="Eisen J.A."/>
        </authorList>
    </citation>
    <scope>NUCLEOTIDE SEQUENCE</scope>
    <source>
        <strain>DSM 1100</strain>
    </source>
</reference>
<protein>
    <submittedName>
        <fullName evidence="11">Membrane bound O-acyl transferase MBOAT family protein</fullName>
    </submittedName>
</protein>